<name>A0A061RU21_9CHLO</name>
<feature type="region of interest" description="Disordered" evidence="6">
    <location>
        <begin position="165"/>
        <end position="189"/>
    </location>
</feature>
<sequence>MKFSFQRDWENPTVYQIGVRTPHVPLWSYTSVSSAIERLLLLPKAQEDTSPFKFYLSGSAWRFTLVDRAEDVPDQFWEPDFDDRSWNTLHVPSNWECHGYGKPRYTNFQYPFPLKPPFVPDFNPTGCYRHEFRVPTGWEGRRVFLQFDGVESAFYCWLNGAPLGYSQDSSSRSRSTSTSPATTWSPCRS</sequence>
<dbReference type="GO" id="GO:0005990">
    <property type="term" value="P:lactose catabolic process"/>
    <property type="evidence" value="ECO:0007669"/>
    <property type="project" value="TreeGrafter"/>
</dbReference>
<reference evidence="8" key="1">
    <citation type="submission" date="2014-05" db="EMBL/GenBank/DDBJ databases">
        <title>The transcriptome of the halophilic microalga Tetraselmis sp. GSL018 isolated from the Great Salt Lake, Utah.</title>
        <authorList>
            <person name="Jinkerson R.E."/>
            <person name="D'Adamo S."/>
            <person name="Posewitz M.C."/>
        </authorList>
    </citation>
    <scope>NUCLEOTIDE SEQUENCE</scope>
    <source>
        <strain evidence="8">GSL018</strain>
    </source>
</reference>
<dbReference type="SUPFAM" id="SSF49785">
    <property type="entry name" value="Galactose-binding domain-like"/>
    <property type="match status" value="1"/>
</dbReference>
<evidence type="ECO:0000313" key="8">
    <source>
        <dbReference type="EMBL" id="JAC74249.1"/>
    </source>
</evidence>
<evidence type="ECO:0000256" key="6">
    <source>
        <dbReference type="SAM" id="MobiDB-lite"/>
    </source>
</evidence>
<feature type="compositionally biased region" description="Polar residues" evidence="6">
    <location>
        <begin position="180"/>
        <end position="189"/>
    </location>
</feature>
<dbReference type="InterPro" id="IPR008979">
    <property type="entry name" value="Galactose-bd-like_sf"/>
</dbReference>
<evidence type="ECO:0000256" key="1">
    <source>
        <dbReference type="ARBA" id="ARBA00001412"/>
    </source>
</evidence>
<dbReference type="EC" id="3.2.1.23" evidence="3"/>
<accession>A0A061RU21</accession>
<evidence type="ECO:0000259" key="7">
    <source>
        <dbReference type="Pfam" id="PF02837"/>
    </source>
</evidence>
<protein>
    <recommendedName>
        <fullName evidence="3">beta-galactosidase</fullName>
        <ecNumber evidence="3">3.2.1.23</ecNumber>
    </recommendedName>
</protein>
<evidence type="ECO:0000256" key="3">
    <source>
        <dbReference type="ARBA" id="ARBA00012756"/>
    </source>
</evidence>
<dbReference type="Gene3D" id="2.60.120.260">
    <property type="entry name" value="Galactose-binding domain-like"/>
    <property type="match status" value="1"/>
</dbReference>
<evidence type="ECO:0000256" key="4">
    <source>
        <dbReference type="ARBA" id="ARBA00022801"/>
    </source>
</evidence>
<feature type="domain" description="Glycosyl hydrolases family 2 sugar binding" evidence="7">
    <location>
        <begin position="60"/>
        <end position="171"/>
    </location>
</feature>
<proteinExistence type="inferred from homology"/>
<comment type="similarity">
    <text evidence="2">Belongs to the glycosyl hydrolase 2 family.</text>
</comment>
<dbReference type="InterPro" id="IPR050347">
    <property type="entry name" value="Bact_Beta-galactosidase"/>
</dbReference>
<dbReference type="GO" id="GO:0009341">
    <property type="term" value="C:beta-galactosidase complex"/>
    <property type="evidence" value="ECO:0007669"/>
    <property type="project" value="TreeGrafter"/>
</dbReference>
<comment type="catalytic activity">
    <reaction evidence="1">
        <text>Hydrolysis of terminal non-reducing beta-D-galactose residues in beta-D-galactosides.</text>
        <dbReference type="EC" id="3.2.1.23"/>
    </reaction>
</comment>
<dbReference type="Pfam" id="PF02837">
    <property type="entry name" value="Glyco_hydro_2_N"/>
    <property type="match status" value="1"/>
</dbReference>
<evidence type="ECO:0000256" key="5">
    <source>
        <dbReference type="ARBA" id="ARBA00023295"/>
    </source>
</evidence>
<dbReference type="PANTHER" id="PTHR46323:SF2">
    <property type="entry name" value="BETA-GALACTOSIDASE"/>
    <property type="match status" value="1"/>
</dbReference>
<keyword evidence="5" id="KW-0326">Glycosidase</keyword>
<dbReference type="InterPro" id="IPR006104">
    <property type="entry name" value="Glyco_hydro_2_N"/>
</dbReference>
<gene>
    <name evidence="8" type="ORF">TSPGSL018_26471</name>
</gene>
<dbReference type="PANTHER" id="PTHR46323">
    <property type="entry name" value="BETA-GALACTOSIDASE"/>
    <property type="match status" value="1"/>
</dbReference>
<keyword evidence="4 8" id="KW-0378">Hydrolase</keyword>
<organism evidence="8">
    <name type="scientific">Tetraselmis sp. GSL018</name>
    <dbReference type="NCBI Taxonomy" id="582737"/>
    <lineage>
        <taxon>Eukaryota</taxon>
        <taxon>Viridiplantae</taxon>
        <taxon>Chlorophyta</taxon>
        <taxon>core chlorophytes</taxon>
        <taxon>Chlorodendrophyceae</taxon>
        <taxon>Chlorodendrales</taxon>
        <taxon>Chlorodendraceae</taxon>
        <taxon>Tetraselmis</taxon>
    </lineage>
</organism>
<dbReference type="AlphaFoldDB" id="A0A061RU21"/>
<evidence type="ECO:0000256" key="2">
    <source>
        <dbReference type="ARBA" id="ARBA00007401"/>
    </source>
</evidence>
<dbReference type="GO" id="GO:0004565">
    <property type="term" value="F:beta-galactosidase activity"/>
    <property type="evidence" value="ECO:0007669"/>
    <property type="project" value="UniProtKB-EC"/>
</dbReference>
<feature type="compositionally biased region" description="Low complexity" evidence="6">
    <location>
        <begin position="169"/>
        <end position="179"/>
    </location>
</feature>
<dbReference type="EMBL" id="GBEZ01011548">
    <property type="protein sequence ID" value="JAC74249.1"/>
    <property type="molecule type" value="Transcribed_RNA"/>
</dbReference>